<feature type="compositionally biased region" description="Basic and acidic residues" evidence="5">
    <location>
        <begin position="341"/>
        <end position="360"/>
    </location>
</feature>
<dbReference type="InterPro" id="IPR016050">
    <property type="entry name" value="Proteasome_bsu_CS"/>
</dbReference>
<dbReference type="GO" id="GO:0005737">
    <property type="term" value="C:cytoplasm"/>
    <property type="evidence" value="ECO:0007669"/>
    <property type="project" value="UniProtKB-ARBA"/>
</dbReference>
<dbReference type="PROSITE" id="PS51476">
    <property type="entry name" value="PROTEASOME_BETA_2"/>
    <property type="match status" value="1"/>
</dbReference>
<name>A0A2P6MNW0_9EUKA</name>
<evidence type="ECO:0000256" key="2">
    <source>
        <dbReference type="ARBA" id="ARBA00022490"/>
    </source>
</evidence>
<organism evidence="6 7">
    <name type="scientific">Planoprotostelium fungivorum</name>
    <dbReference type="NCBI Taxonomy" id="1890364"/>
    <lineage>
        <taxon>Eukaryota</taxon>
        <taxon>Amoebozoa</taxon>
        <taxon>Evosea</taxon>
        <taxon>Variosea</taxon>
        <taxon>Cavosteliida</taxon>
        <taxon>Cavosteliaceae</taxon>
        <taxon>Planoprotostelium</taxon>
    </lineage>
</organism>
<keyword evidence="7" id="KW-1185">Reference proteome</keyword>
<dbReference type="InterPro" id="IPR029055">
    <property type="entry name" value="Ntn_hydrolases_N"/>
</dbReference>
<evidence type="ECO:0000256" key="3">
    <source>
        <dbReference type="ARBA" id="ARBA00022942"/>
    </source>
</evidence>
<keyword evidence="3 6" id="KW-0647">Proteasome</keyword>
<dbReference type="AlphaFoldDB" id="A0A2P6MNW0"/>
<dbReference type="InterPro" id="IPR023333">
    <property type="entry name" value="Proteasome_suB-type"/>
</dbReference>
<comment type="subcellular location">
    <subcellularLocation>
        <location evidence="1">Nucleus</location>
    </subcellularLocation>
</comment>
<proteinExistence type="predicted"/>
<dbReference type="PANTHER" id="PTHR32194">
    <property type="entry name" value="METALLOPROTEASE TLDD"/>
    <property type="match status" value="1"/>
</dbReference>
<dbReference type="Pfam" id="PF00227">
    <property type="entry name" value="Proteasome"/>
    <property type="match status" value="1"/>
</dbReference>
<dbReference type="EMBL" id="MDYQ01000613">
    <property type="protein sequence ID" value="PRP73409.1"/>
    <property type="molecule type" value="Genomic_DNA"/>
</dbReference>
<evidence type="ECO:0000313" key="7">
    <source>
        <dbReference type="Proteomes" id="UP000241769"/>
    </source>
</evidence>
<gene>
    <name evidence="6" type="ORF">PROFUN_09639</name>
</gene>
<dbReference type="PANTHER" id="PTHR32194:SF10">
    <property type="entry name" value="PROTEASOME SUBUNIT BETA TYPE-3"/>
    <property type="match status" value="1"/>
</dbReference>
<dbReference type="SUPFAM" id="SSF56235">
    <property type="entry name" value="N-terminal nucleophile aminohydrolases (Ntn hydrolases)"/>
    <property type="match status" value="1"/>
</dbReference>
<dbReference type="STRING" id="1890364.A0A2P6MNW0"/>
<dbReference type="GO" id="GO:0019774">
    <property type="term" value="C:proteasome core complex, beta-subunit complex"/>
    <property type="evidence" value="ECO:0007669"/>
    <property type="project" value="InterPro"/>
</dbReference>
<evidence type="ECO:0000256" key="4">
    <source>
        <dbReference type="ARBA" id="ARBA00023242"/>
    </source>
</evidence>
<accession>A0A2P6MNW0</accession>
<dbReference type="InParanoid" id="A0A2P6MNW0"/>
<dbReference type="GO" id="GO:0005634">
    <property type="term" value="C:nucleus"/>
    <property type="evidence" value="ECO:0007669"/>
    <property type="project" value="UniProtKB-SubCell"/>
</dbReference>
<evidence type="ECO:0000256" key="5">
    <source>
        <dbReference type="SAM" id="MobiDB-lite"/>
    </source>
</evidence>
<dbReference type="OrthoDB" id="204949at2759"/>
<comment type="caution">
    <text evidence="6">The sequence shown here is derived from an EMBL/GenBank/DDBJ whole genome shotgun (WGS) entry which is preliminary data.</text>
</comment>
<dbReference type="Gene3D" id="3.60.20.10">
    <property type="entry name" value="Glutamine Phosphoribosylpyrophosphate, subunit 1, domain 1"/>
    <property type="match status" value="1"/>
</dbReference>
<sequence length="638" mass="71379">MSILEYNGGACLAMVGKNCVALASDLRFGAQAQTIACDMPKVHRINDKCFVGLAGLTSDNQTVLQKIIFKTKLYALREEREIKPSVLSNLVSTMLYEKRFGPYFVEPLVCGLEGDDNKPYISAMDLIGAPLLADDFVLVGSTATESLYGICESLYRPDLEPEDLFEVISQCLLAGVDRDALSGWGAVNQGSSLVENSPRAPGLNKCLEIGGVVLWYFDNEWYASNVRVINDRVVSPHKNATTGVVTDSEDLSKRGDAGVTMMESLKLQNPSRPEGEGICWFLRRVGPSGKPLVPEIEQTGGQQLHGLNWKRRLELAMLSEIPDSTKKRKDNIGVPSSSGEEEVRGSDEESNAKKTKFDHESPTIMKVSQIVEVVDDHNHLQCNEHVTTDVNNTEGAFAEPECIFGNTSQPTLPYTLPTSPNGTNASDGQEWMKRYNNVRKTLSCALYPSVEDVQWLNEQITEMRKSTLSPERSELLKQAINIINFNTKTAQPQTNSKTNPIMPLPIDVHNLDRSMMESPHLVLNNKKMRRNQLSSWMCTQRQDKKSGELPEYRIKLLDLIGFIWSKQHKVTKHKGCPDMPPPSLLLEAEQEILATPQVQSLSGRAKRNHDLWMVRYQELIQFKRKNGHLKVPTLIPEE</sequence>
<dbReference type="InterPro" id="IPR001353">
    <property type="entry name" value="Proteasome_sua/b"/>
</dbReference>
<dbReference type="Proteomes" id="UP000241769">
    <property type="component" value="Unassembled WGS sequence"/>
</dbReference>
<dbReference type="CDD" id="cd03759">
    <property type="entry name" value="proteasome_beta_type_3"/>
    <property type="match status" value="1"/>
</dbReference>
<evidence type="ECO:0000313" key="6">
    <source>
        <dbReference type="EMBL" id="PRP73409.1"/>
    </source>
</evidence>
<feature type="region of interest" description="Disordered" evidence="5">
    <location>
        <begin position="324"/>
        <end position="360"/>
    </location>
</feature>
<evidence type="ECO:0000256" key="1">
    <source>
        <dbReference type="ARBA" id="ARBA00004123"/>
    </source>
</evidence>
<dbReference type="PROSITE" id="PS00854">
    <property type="entry name" value="PROTEASOME_BETA_1"/>
    <property type="match status" value="1"/>
</dbReference>
<dbReference type="GO" id="GO:0043161">
    <property type="term" value="P:proteasome-mediated ubiquitin-dependent protein catabolic process"/>
    <property type="evidence" value="ECO:0007669"/>
    <property type="project" value="InterPro"/>
</dbReference>
<keyword evidence="4" id="KW-0539">Nucleus</keyword>
<protein>
    <submittedName>
        <fullName evidence="6">Proteasome subunit beta type 3</fullName>
    </submittedName>
</protein>
<reference evidence="6 7" key="1">
    <citation type="journal article" date="2018" name="Genome Biol. Evol.">
        <title>Multiple Roots of Fruiting Body Formation in Amoebozoa.</title>
        <authorList>
            <person name="Hillmann F."/>
            <person name="Forbes G."/>
            <person name="Novohradska S."/>
            <person name="Ferling I."/>
            <person name="Riege K."/>
            <person name="Groth M."/>
            <person name="Westermann M."/>
            <person name="Marz M."/>
            <person name="Spaller T."/>
            <person name="Winckler T."/>
            <person name="Schaap P."/>
            <person name="Glockner G."/>
        </authorList>
    </citation>
    <scope>NUCLEOTIDE SEQUENCE [LARGE SCALE GENOMIC DNA]</scope>
    <source>
        <strain evidence="6 7">Jena</strain>
    </source>
</reference>
<keyword evidence="2" id="KW-0963">Cytoplasm</keyword>
<dbReference type="InterPro" id="IPR033811">
    <property type="entry name" value="Proteasome_beta_3"/>
</dbReference>
<dbReference type="Gene3D" id="6.10.140.530">
    <property type="match status" value="1"/>
</dbReference>